<name>G9PB17_HYPAI</name>
<comment type="caution">
    <text evidence="1">The sequence shown here is derived from an EMBL/GenBank/DDBJ whole genome shotgun (WGS) entry which is preliminary data.</text>
</comment>
<dbReference type="EMBL" id="ABDG02000028">
    <property type="protein sequence ID" value="EHK40198.1"/>
    <property type="molecule type" value="Genomic_DNA"/>
</dbReference>
<reference evidence="1 2" key="1">
    <citation type="journal article" date="2011" name="Genome Biol.">
        <title>Comparative genome sequence analysis underscores mycoparasitism as the ancestral life style of Trichoderma.</title>
        <authorList>
            <person name="Kubicek C.P."/>
            <person name="Herrera-Estrella A."/>
            <person name="Seidl-Seiboth V."/>
            <person name="Martinez D.A."/>
            <person name="Druzhinina I.S."/>
            <person name="Thon M."/>
            <person name="Zeilinger S."/>
            <person name="Casas-Flores S."/>
            <person name="Horwitz B.A."/>
            <person name="Mukherjee P.K."/>
            <person name="Mukherjee M."/>
            <person name="Kredics L."/>
            <person name="Alcaraz L.D."/>
            <person name="Aerts A."/>
            <person name="Antal Z."/>
            <person name="Atanasova L."/>
            <person name="Cervantes-Badillo M.G."/>
            <person name="Challacombe J."/>
            <person name="Chertkov O."/>
            <person name="McCluskey K."/>
            <person name="Coulpier F."/>
            <person name="Deshpande N."/>
            <person name="von Doehren H."/>
            <person name="Ebbole D.J."/>
            <person name="Esquivel-Naranjo E.U."/>
            <person name="Fekete E."/>
            <person name="Flipphi M."/>
            <person name="Glaser F."/>
            <person name="Gomez-Rodriguez E.Y."/>
            <person name="Gruber S."/>
            <person name="Han C."/>
            <person name="Henrissat B."/>
            <person name="Hermosa R."/>
            <person name="Hernandez-Onate M."/>
            <person name="Karaffa L."/>
            <person name="Kosti I."/>
            <person name="Le Crom S."/>
            <person name="Lindquist E."/>
            <person name="Lucas S."/>
            <person name="Luebeck M."/>
            <person name="Luebeck P.S."/>
            <person name="Margeot A."/>
            <person name="Metz B."/>
            <person name="Misra M."/>
            <person name="Nevalainen H."/>
            <person name="Omann M."/>
            <person name="Packer N."/>
            <person name="Perrone G."/>
            <person name="Uresti-Rivera E.E."/>
            <person name="Salamov A."/>
            <person name="Schmoll M."/>
            <person name="Seiboth B."/>
            <person name="Shapiro H."/>
            <person name="Sukno S."/>
            <person name="Tamayo-Ramos J.A."/>
            <person name="Tisch D."/>
            <person name="Wiest A."/>
            <person name="Wilkinson H.H."/>
            <person name="Zhang M."/>
            <person name="Coutinho P.M."/>
            <person name="Kenerley C.M."/>
            <person name="Monte E."/>
            <person name="Baker S.E."/>
            <person name="Grigoriev I.V."/>
        </authorList>
    </citation>
    <scope>NUCLEOTIDE SEQUENCE [LARGE SCALE GENOMIC DNA]</scope>
    <source>
        <strain evidence="2">ATCC 20476 / IMI 206040</strain>
    </source>
</reference>
<protein>
    <submittedName>
        <fullName evidence="1">Uncharacterized protein</fullName>
    </submittedName>
</protein>
<evidence type="ECO:0000313" key="2">
    <source>
        <dbReference type="Proteomes" id="UP000005426"/>
    </source>
</evidence>
<dbReference type="AlphaFoldDB" id="G9PB17"/>
<proteinExistence type="predicted"/>
<organism evidence="1 2">
    <name type="scientific">Hypocrea atroviridis (strain ATCC 20476 / IMI 206040)</name>
    <name type="common">Trichoderma atroviride</name>
    <dbReference type="NCBI Taxonomy" id="452589"/>
    <lineage>
        <taxon>Eukaryota</taxon>
        <taxon>Fungi</taxon>
        <taxon>Dikarya</taxon>
        <taxon>Ascomycota</taxon>
        <taxon>Pezizomycotina</taxon>
        <taxon>Sordariomycetes</taxon>
        <taxon>Hypocreomycetidae</taxon>
        <taxon>Hypocreales</taxon>
        <taxon>Hypocreaceae</taxon>
        <taxon>Trichoderma</taxon>
    </lineage>
</organism>
<gene>
    <name evidence="1" type="ORF">TRIATDRAFT_313121</name>
</gene>
<dbReference type="Proteomes" id="UP000005426">
    <property type="component" value="Unassembled WGS sequence"/>
</dbReference>
<dbReference type="HOGENOM" id="CLU_2688142_0_0_1"/>
<accession>G9PB17</accession>
<keyword evidence="2" id="KW-1185">Reference proteome</keyword>
<sequence>MARLNRGVKDDPSDLRLSRWEDAEDRAGVFGEDLGQHKIDLLMESATTFSERSALLDSSPEAEKDLLSQINLVT</sequence>
<evidence type="ECO:0000313" key="1">
    <source>
        <dbReference type="EMBL" id="EHK40198.1"/>
    </source>
</evidence>